<organism evidence="1 2">
    <name type="scientific">Boseongicola aestuarii</name>
    <dbReference type="NCBI Taxonomy" id="1470561"/>
    <lineage>
        <taxon>Bacteria</taxon>
        <taxon>Pseudomonadati</taxon>
        <taxon>Pseudomonadota</taxon>
        <taxon>Alphaproteobacteria</taxon>
        <taxon>Rhodobacterales</taxon>
        <taxon>Paracoccaceae</taxon>
        <taxon>Boseongicola</taxon>
    </lineage>
</organism>
<sequence length="33" mass="3533">MGSKQTFAAACNNDCYADKPDLGKRGMVNCGEH</sequence>
<dbReference type="AlphaFoldDB" id="A0A238J536"/>
<evidence type="ECO:0000313" key="2">
    <source>
        <dbReference type="Proteomes" id="UP000201838"/>
    </source>
</evidence>
<gene>
    <name evidence="1" type="ORF">BOA8489_03616</name>
</gene>
<evidence type="ECO:0000313" key="1">
    <source>
        <dbReference type="EMBL" id="SMX25473.1"/>
    </source>
</evidence>
<proteinExistence type="predicted"/>
<keyword evidence="2" id="KW-1185">Reference proteome</keyword>
<name>A0A238J536_9RHOB</name>
<dbReference type="EMBL" id="FXXQ01000017">
    <property type="protein sequence ID" value="SMX25473.1"/>
    <property type="molecule type" value="Genomic_DNA"/>
</dbReference>
<dbReference type="Proteomes" id="UP000201838">
    <property type="component" value="Unassembled WGS sequence"/>
</dbReference>
<reference evidence="1 2" key="1">
    <citation type="submission" date="2017-05" db="EMBL/GenBank/DDBJ databases">
        <authorList>
            <person name="Song R."/>
            <person name="Chenine A.L."/>
            <person name="Ruprecht R.M."/>
        </authorList>
    </citation>
    <scope>NUCLEOTIDE SEQUENCE [LARGE SCALE GENOMIC DNA]</scope>
    <source>
        <strain evidence="1 2">CECT 8489</strain>
    </source>
</reference>
<protein>
    <submittedName>
        <fullName evidence="1">Uncharacterized protein</fullName>
    </submittedName>
</protein>
<accession>A0A238J536</accession>